<name>A0A919L7Q9_9ACTN</name>
<dbReference type="PROSITE" id="PS51257">
    <property type="entry name" value="PROKAR_LIPOPROTEIN"/>
    <property type="match status" value="1"/>
</dbReference>
<dbReference type="RefSeq" id="WP_189938485.1">
    <property type="nucleotide sequence ID" value="NZ_BNCD01000032.1"/>
</dbReference>
<accession>A0A919L7Q9</accession>
<proteinExistence type="predicted"/>
<protein>
    <recommendedName>
        <fullName evidence="3">Lipoprotein</fullName>
    </recommendedName>
</protein>
<evidence type="ECO:0000313" key="2">
    <source>
        <dbReference type="Proteomes" id="UP000603708"/>
    </source>
</evidence>
<comment type="caution">
    <text evidence="1">The sequence shown here is derived from an EMBL/GenBank/DDBJ whole genome shotgun (WGS) entry which is preliminary data.</text>
</comment>
<reference evidence="1" key="1">
    <citation type="journal article" date="2014" name="Int. J. Syst. Evol. Microbiol.">
        <title>Complete genome sequence of Corynebacterium casei LMG S-19264T (=DSM 44701T), isolated from a smear-ripened cheese.</title>
        <authorList>
            <consortium name="US DOE Joint Genome Institute (JGI-PGF)"/>
            <person name="Walter F."/>
            <person name="Albersmeier A."/>
            <person name="Kalinowski J."/>
            <person name="Ruckert C."/>
        </authorList>
    </citation>
    <scope>NUCLEOTIDE SEQUENCE</scope>
    <source>
        <strain evidence="1">JCM 5069</strain>
    </source>
</reference>
<sequence>MSVTGKQWIATIAGLVALLTLSGCSSNDRNYQVPSALCKVPVKASTLRDILPPGNKLTVAKSSAGVVPDSLFCSVDIDGRVELSMEGRWQKADLTAQQAAEQQLVFNAHPEQGGRYAVWNDGATTIIDCKNARQKAEHFSIAAQVENPDGDVGDKMVRFLASYAEGYKKTLPCER</sequence>
<organism evidence="1 2">
    <name type="scientific">Streptomyces sulfonofaciens</name>
    <dbReference type="NCBI Taxonomy" id="68272"/>
    <lineage>
        <taxon>Bacteria</taxon>
        <taxon>Bacillati</taxon>
        <taxon>Actinomycetota</taxon>
        <taxon>Actinomycetes</taxon>
        <taxon>Kitasatosporales</taxon>
        <taxon>Streptomycetaceae</taxon>
        <taxon>Streptomyces</taxon>
    </lineage>
</organism>
<dbReference type="Proteomes" id="UP000603708">
    <property type="component" value="Unassembled WGS sequence"/>
</dbReference>
<evidence type="ECO:0008006" key="3">
    <source>
        <dbReference type="Google" id="ProtNLM"/>
    </source>
</evidence>
<dbReference type="AlphaFoldDB" id="A0A919L7Q9"/>
<gene>
    <name evidence="1" type="ORF">GCM10018793_66010</name>
</gene>
<reference evidence="1" key="2">
    <citation type="submission" date="2020-09" db="EMBL/GenBank/DDBJ databases">
        <authorList>
            <person name="Sun Q."/>
            <person name="Ohkuma M."/>
        </authorList>
    </citation>
    <scope>NUCLEOTIDE SEQUENCE</scope>
    <source>
        <strain evidence="1">JCM 5069</strain>
    </source>
</reference>
<keyword evidence="2" id="KW-1185">Reference proteome</keyword>
<dbReference type="EMBL" id="BNCD01000032">
    <property type="protein sequence ID" value="GHH88015.1"/>
    <property type="molecule type" value="Genomic_DNA"/>
</dbReference>
<evidence type="ECO:0000313" key="1">
    <source>
        <dbReference type="EMBL" id="GHH88015.1"/>
    </source>
</evidence>